<feature type="transmembrane region" description="Helical" evidence="7">
    <location>
        <begin position="127"/>
        <end position="147"/>
    </location>
</feature>
<dbReference type="PANTHER" id="PTHR43227">
    <property type="entry name" value="BLL4140 PROTEIN"/>
    <property type="match status" value="1"/>
</dbReference>
<dbReference type="GO" id="GO:0005886">
    <property type="term" value="C:plasma membrane"/>
    <property type="evidence" value="ECO:0007669"/>
    <property type="project" value="UniProtKB-SubCell"/>
</dbReference>
<dbReference type="GO" id="GO:0055085">
    <property type="term" value="P:transmembrane transport"/>
    <property type="evidence" value="ECO:0007669"/>
    <property type="project" value="InterPro"/>
</dbReference>
<feature type="transmembrane region" description="Helical" evidence="7">
    <location>
        <begin position="282"/>
        <end position="304"/>
    </location>
</feature>
<dbReference type="Gene3D" id="1.10.3720.10">
    <property type="entry name" value="MetI-like"/>
    <property type="match status" value="1"/>
</dbReference>
<evidence type="ECO:0000256" key="1">
    <source>
        <dbReference type="ARBA" id="ARBA00004651"/>
    </source>
</evidence>
<feature type="domain" description="ABC transmembrane type-1" evidence="8">
    <location>
        <begin position="87"/>
        <end position="301"/>
    </location>
</feature>
<evidence type="ECO:0000256" key="3">
    <source>
        <dbReference type="ARBA" id="ARBA00022475"/>
    </source>
</evidence>
<dbReference type="AlphaFoldDB" id="W0FT62"/>
<evidence type="ECO:0000256" key="7">
    <source>
        <dbReference type="RuleBase" id="RU363032"/>
    </source>
</evidence>
<name>W0FT62_9BACT</name>
<proteinExistence type="inferred from homology"/>
<keyword evidence="4 7" id="KW-0812">Transmembrane</keyword>
<comment type="subcellular location">
    <subcellularLocation>
        <location evidence="1 7">Cell membrane</location>
        <topology evidence="1 7">Multi-pass membrane protein</topology>
    </subcellularLocation>
</comment>
<feature type="transmembrane region" description="Helical" evidence="7">
    <location>
        <begin position="25"/>
        <end position="43"/>
    </location>
</feature>
<comment type="similarity">
    <text evidence="7">Belongs to the binding-protein-dependent transport system permease family.</text>
</comment>
<sequence>MQRAGVKQVKYKRMGFFTAIRKYKWLYLMLIIPLAQYLLFRYAPLTGLQVAFKEFSVFKGIGGSPWAQPVFKYFSEVFESAKFWTAVWNTVKLNLLDLLFGFPIPIILAIMVYEMRSVKVKKVYQTMMYLPHFLSWVIIGSLVAKIFGSNGPINNLITGMGGQPVNFLMDEGNWVVMYVATGVWQSAGWGTIIYLAAISGVNTELYEAAEVDGCGRLRRIWYVTLPCIMPTIVIMLILRLGQMVGIGFERPYVMMNKMVTDSADVISTFVYDRGILNRQYPFATAVDIFGSVVNMSFVIAANFATRKLGEGGLF</sequence>
<accession>W0FT62</accession>
<dbReference type="InterPro" id="IPR000515">
    <property type="entry name" value="MetI-like"/>
</dbReference>
<feature type="transmembrane region" description="Helical" evidence="7">
    <location>
        <begin position="175"/>
        <end position="199"/>
    </location>
</feature>
<dbReference type="InterPro" id="IPR050809">
    <property type="entry name" value="UgpAE/MalFG_permease"/>
</dbReference>
<dbReference type="PROSITE" id="PS50928">
    <property type="entry name" value="ABC_TM1"/>
    <property type="match status" value="1"/>
</dbReference>
<protein>
    <submittedName>
        <fullName evidence="9">Binding-protein-dependent transporters inner membrane component</fullName>
    </submittedName>
</protein>
<dbReference type="PANTHER" id="PTHR43227:SF11">
    <property type="entry name" value="BLL4140 PROTEIN"/>
    <property type="match status" value="1"/>
</dbReference>
<dbReference type="SUPFAM" id="SSF161098">
    <property type="entry name" value="MetI-like"/>
    <property type="match status" value="1"/>
</dbReference>
<feature type="transmembrane region" description="Helical" evidence="7">
    <location>
        <begin position="98"/>
        <end position="115"/>
    </location>
</feature>
<dbReference type="CDD" id="cd06261">
    <property type="entry name" value="TM_PBP2"/>
    <property type="match status" value="1"/>
</dbReference>
<dbReference type="Pfam" id="PF00528">
    <property type="entry name" value="BPD_transp_1"/>
    <property type="match status" value="1"/>
</dbReference>
<reference evidence="9" key="1">
    <citation type="journal article" date="2013" name="PLoS ONE">
        <title>Metagenomic insights into the carbohydrate-active enzymes carried by the microorganisms adhering to solid digesta in the rumen of cows.</title>
        <authorList>
            <person name="Wang L."/>
            <person name="Hatem A."/>
            <person name="Catalyurek U.V."/>
            <person name="Morrison M."/>
            <person name="Yu Z."/>
        </authorList>
    </citation>
    <scope>NUCLEOTIDE SEQUENCE</scope>
</reference>
<evidence type="ECO:0000256" key="2">
    <source>
        <dbReference type="ARBA" id="ARBA00022448"/>
    </source>
</evidence>
<evidence type="ECO:0000259" key="8">
    <source>
        <dbReference type="PROSITE" id="PS50928"/>
    </source>
</evidence>
<keyword evidence="2 7" id="KW-0813">Transport</keyword>
<evidence type="ECO:0000256" key="5">
    <source>
        <dbReference type="ARBA" id="ARBA00022989"/>
    </source>
</evidence>
<evidence type="ECO:0000313" key="9">
    <source>
        <dbReference type="EMBL" id="AHF26315.1"/>
    </source>
</evidence>
<keyword evidence="6 7" id="KW-0472">Membrane</keyword>
<dbReference type="InterPro" id="IPR035906">
    <property type="entry name" value="MetI-like_sf"/>
</dbReference>
<dbReference type="EMBL" id="KC246875">
    <property type="protein sequence ID" value="AHF26315.1"/>
    <property type="molecule type" value="Genomic_DNA"/>
</dbReference>
<evidence type="ECO:0000256" key="4">
    <source>
        <dbReference type="ARBA" id="ARBA00022692"/>
    </source>
</evidence>
<organism evidence="9">
    <name type="scientific">uncultured bacterium Contig1588_n_1603_cl</name>
    <dbReference type="NCBI Taxonomy" id="1393463"/>
    <lineage>
        <taxon>Bacteria</taxon>
        <taxon>environmental samples</taxon>
    </lineage>
</organism>
<feature type="transmembrane region" description="Helical" evidence="7">
    <location>
        <begin position="220"/>
        <end position="241"/>
    </location>
</feature>
<keyword evidence="5 7" id="KW-1133">Transmembrane helix</keyword>
<keyword evidence="3" id="KW-1003">Cell membrane</keyword>
<evidence type="ECO:0000256" key="6">
    <source>
        <dbReference type="ARBA" id="ARBA00023136"/>
    </source>
</evidence>